<dbReference type="Pfam" id="PF13304">
    <property type="entry name" value="AAA_21"/>
    <property type="match status" value="2"/>
</dbReference>
<evidence type="ECO:0000259" key="1">
    <source>
        <dbReference type="Pfam" id="PF13304"/>
    </source>
</evidence>
<dbReference type="OrthoDB" id="9809324at2"/>
<comment type="caution">
    <text evidence="2">The sequence shown here is derived from an EMBL/GenBank/DDBJ whole genome shotgun (WGS) entry which is preliminary data.</text>
</comment>
<dbReference type="AlphaFoldDB" id="A0A543B472"/>
<proteinExistence type="predicted"/>
<gene>
    <name evidence="2" type="ORF">FB566_5237</name>
</gene>
<dbReference type="GO" id="GO:0016887">
    <property type="term" value="F:ATP hydrolysis activity"/>
    <property type="evidence" value="ECO:0007669"/>
    <property type="project" value="InterPro"/>
</dbReference>
<dbReference type="RefSeq" id="WP_142045067.1">
    <property type="nucleotide sequence ID" value="NZ_JBHTGS010000002.1"/>
</dbReference>
<dbReference type="EMBL" id="VFOW01000001">
    <property type="protein sequence ID" value="TQL79627.1"/>
    <property type="molecule type" value="Genomic_DNA"/>
</dbReference>
<dbReference type="PANTHER" id="PTHR40396">
    <property type="entry name" value="ATPASE-LIKE PROTEIN"/>
    <property type="match status" value="1"/>
</dbReference>
<dbReference type="GO" id="GO:0005524">
    <property type="term" value="F:ATP binding"/>
    <property type="evidence" value="ECO:0007669"/>
    <property type="project" value="InterPro"/>
</dbReference>
<feature type="domain" description="ATPase AAA-type core" evidence="1">
    <location>
        <begin position="34"/>
        <end position="134"/>
    </location>
</feature>
<organism evidence="2 3">
    <name type="scientific">Stackebrandtia endophytica</name>
    <dbReference type="NCBI Taxonomy" id="1496996"/>
    <lineage>
        <taxon>Bacteria</taxon>
        <taxon>Bacillati</taxon>
        <taxon>Actinomycetota</taxon>
        <taxon>Actinomycetes</taxon>
        <taxon>Glycomycetales</taxon>
        <taxon>Glycomycetaceae</taxon>
        <taxon>Stackebrandtia</taxon>
    </lineage>
</organism>
<dbReference type="SUPFAM" id="SSF52540">
    <property type="entry name" value="P-loop containing nucleoside triphosphate hydrolases"/>
    <property type="match status" value="1"/>
</dbReference>
<dbReference type="Proteomes" id="UP000317043">
    <property type="component" value="Unassembled WGS sequence"/>
</dbReference>
<dbReference type="InterPro" id="IPR027417">
    <property type="entry name" value="P-loop_NTPase"/>
</dbReference>
<evidence type="ECO:0000313" key="3">
    <source>
        <dbReference type="Proteomes" id="UP000317043"/>
    </source>
</evidence>
<keyword evidence="3" id="KW-1185">Reference proteome</keyword>
<name>A0A543B472_9ACTN</name>
<accession>A0A543B472</accession>
<protein>
    <recommendedName>
        <fullName evidence="1">ATPase AAA-type core domain-containing protein</fullName>
    </recommendedName>
</protein>
<reference evidence="2 3" key="1">
    <citation type="submission" date="2019-06" db="EMBL/GenBank/DDBJ databases">
        <title>Sequencing the genomes of 1000 actinobacteria strains.</title>
        <authorList>
            <person name="Klenk H.-P."/>
        </authorList>
    </citation>
    <scope>NUCLEOTIDE SEQUENCE [LARGE SCALE GENOMIC DNA]</scope>
    <source>
        <strain evidence="2 3">DSM 45928</strain>
    </source>
</reference>
<sequence length="446" mass="49767">MLLSFRVANHRSLREEQELNLRPVYDKVETALPVAAIYGGNAAGKSNLLDAFRYMREMVRPGRAFRPEEVPFRTPFRLDPSASTEESSYVVDLRLGDVLYNYGFAVDDEQVTEEWLFAYPQGRKRLLFERSESGVSVGSGVQGWRALQTLANKTQPDRLVLSGVAQFKAPEWEPVASWFKSGLSVPRLTGSVSSAATAFEQHPELAGLLSVADVGIREVIVEERALAWPKVNDQNLALLQTEIADQRLIEAERRIGEESAGGSAEQESIALQRIKEHFSAILARTTGYHLLFYHNRSAAPLSLDEQSDGTVRFIHFMAEVLDALKQGKTLLVDEIEASLHPRLLFRVIELFRDERTNTGGGQLVFTTHDTSLLGTSFGEPVLHRDEVWFTEKDENGQTKLFPLSEFKPRKGENAERRYLGGSYGAVPAVFPDSLVDAVLAAREASE</sequence>
<dbReference type="InParanoid" id="A0A543B472"/>
<evidence type="ECO:0000313" key="2">
    <source>
        <dbReference type="EMBL" id="TQL79627.1"/>
    </source>
</evidence>
<feature type="domain" description="ATPase AAA-type core" evidence="1">
    <location>
        <begin position="255"/>
        <end position="373"/>
    </location>
</feature>
<dbReference type="PANTHER" id="PTHR40396:SF1">
    <property type="entry name" value="ATPASE AAA-TYPE CORE DOMAIN-CONTAINING PROTEIN"/>
    <property type="match status" value="1"/>
</dbReference>
<dbReference type="Gene3D" id="3.40.50.300">
    <property type="entry name" value="P-loop containing nucleotide triphosphate hydrolases"/>
    <property type="match status" value="2"/>
</dbReference>
<dbReference type="InterPro" id="IPR003959">
    <property type="entry name" value="ATPase_AAA_core"/>
</dbReference>